<dbReference type="GO" id="GO:0004888">
    <property type="term" value="F:transmembrane signaling receptor activity"/>
    <property type="evidence" value="ECO:0007669"/>
    <property type="project" value="TreeGrafter"/>
</dbReference>
<dbReference type="InterPro" id="IPR004089">
    <property type="entry name" value="MCPsignal_dom"/>
</dbReference>
<accession>A0A401IRD6</accession>
<evidence type="ECO:0000313" key="6">
    <source>
        <dbReference type="Proteomes" id="UP000286848"/>
    </source>
</evidence>
<feature type="domain" description="Methyl-accepting transducer" evidence="4">
    <location>
        <begin position="117"/>
        <end position="302"/>
    </location>
</feature>
<dbReference type="Gene3D" id="1.10.287.950">
    <property type="entry name" value="Methyl-accepting chemotaxis protein"/>
    <property type="match status" value="1"/>
</dbReference>
<dbReference type="CDD" id="cd00130">
    <property type="entry name" value="PAS"/>
    <property type="match status" value="1"/>
</dbReference>
<dbReference type="PANTHER" id="PTHR43531">
    <property type="entry name" value="PROTEIN ICFG"/>
    <property type="match status" value="1"/>
</dbReference>
<keyword evidence="1" id="KW-0145">Chemotaxis</keyword>
<dbReference type="AlphaFoldDB" id="A0A401IRD6"/>
<reference evidence="5 6" key="1">
    <citation type="journal article" date="2019" name="Int. J. Syst. Evol. Microbiol.">
        <title>Lactobacillus salitolerans sp. nov., a novel lactic acid bacterium isolated from spent mushroom substrates.</title>
        <authorList>
            <person name="Tohno M."/>
            <person name="Tanizawa Y."/>
            <person name="Kojima Y."/>
            <person name="Sakamoto M."/>
            <person name="Nakamura Y."/>
            <person name="Ohkuma M."/>
            <person name="Kobayashi H."/>
        </authorList>
    </citation>
    <scope>NUCLEOTIDE SEQUENCE [LARGE SCALE GENOMIC DNA]</scope>
    <source>
        <strain evidence="5 6">YK43</strain>
    </source>
</reference>
<evidence type="ECO:0000259" key="4">
    <source>
        <dbReference type="PROSITE" id="PS50111"/>
    </source>
</evidence>
<dbReference type="OrthoDB" id="9765776at2"/>
<dbReference type="GO" id="GO:0007165">
    <property type="term" value="P:signal transduction"/>
    <property type="evidence" value="ECO:0007669"/>
    <property type="project" value="UniProtKB-KW"/>
</dbReference>
<dbReference type="InterPro" id="IPR035965">
    <property type="entry name" value="PAS-like_dom_sf"/>
</dbReference>
<name>A0A401IRD6_9LACO</name>
<dbReference type="EMBL" id="BFFP01000005">
    <property type="protein sequence ID" value="GBG94091.1"/>
    <property type="molecule type" value="Genomic_DNA"/>
</dbReference>
<dbReference type="RefSeq" id="WP_124975177.1">
    <property type="nucleotide sequence ID" value="NZ_BFFP01000005.1"/>
</dbReference>
<dbReference type="GO" id="GO:0006935">
    <property type="term" value="P:chemotaxis"/>
    <property type="evidence" value="ECO:0007669"/>
    <property type="project" value="UniProtKB-KW"/>
</dbReference>
<organism evidence="5 6">
    <name type="scientific">Ligilactobacillus salitolerans</name>
    <dbReference type="NCBI Taxonomy" id="1808352"/>
    <lineage>
        <taxon>Bacteria</taxon>
        <taxon>Bacillati</taxon>
        <taxon>Bacillota</taxon>
        <taxon>Bacilli</taxon>
        <taxon>Lactobacillales</taxon>
        <taxon>Lactobacillaceae</taxon>
        <taxon>Ligilactobacillus</taxon>
    </lineage>
</organism>
<proteinExistence type="inferred from homology"/>
<gene>
    <name evidence="5" type="ORF">LFYK43_05500</name>
</gene>
<comment type="caution">
    <text evidence="5">The sequence shown here is derived from an EMBL/GenBank/DDBJ whole genome shotgun (WGS) entry which is preliminary data.</text>
</comment>
<dbReference type="Proteomes" id="UP000286848">
    <property type="component" value="Unassembled WGS sequence"/>
</dbReference>
<keyword evidence="3" id="KW-0807">Transducer</keyword>
<dbReference type="NCBIfam" id="TIGR00229">
    <property type="entry name" value="sensory_box"/>
    <property type="match status" value="1"/>
</dbReference>
<dbReference type="InterPro" id="IPR013656">
    <property type="entry name" value="PAS_4"/>
</dbReference>
<dbReference type="Gene3D" id="3.30.450.20">
    <property type="entry name" value="PAS domain"/>
    <property type="match status" value="1"/>
</dbReference>
<evidence type="ECO:0000256" key="3">
    <source>
        <dbReference type="PROSITE-ProRule" id="PRU00284"/>
    </source>
</evidence>
<evidence type="ECO:0000256" key="2">
    <source>
        <dbReference type="ARBA" id="ARBA00029447"/>
    </source>
</evidence>
<dbReference type="Pfam" id="PF00015">
    <property type="entry name" value="MCPsignal"/>
    <property type="match status" value="1"/>
</dbReference>
<dbReference type="PROSITE" id="PS50111">
    <property type="entry name" value="CHEMOTAXIS_TRANSDUC_2"/>
    <property type="match status" value="1"/>
</dbReference>
<protein>
    <submittedName>
        <fullName evidence="5">Chemotaxis protein</fullName>
    </submittedName>
</protein>
<dbReference type="PANTHER" id="PTHR43531:SF11">
    <property type="entry name" value="METHYL-ACCEPTING CHEMOTAXIS PROTEIN 3"/>
    <property type="match status" value="1"/>
</dbReference>
<evidence type="ECO:0000313" key="5">
    <source>
        <dbReference type="EMBL" id="GBG94091.1"/>
    </source>
</evidence>
<dbReference type="SUPFAM" id="SSF58104">
    <property type="entry name" value="Methyl-accepting chemotaxis protein (MCP) signaling domain"/>
    <property type="match status" value="1"/>
</dbReference>
<keyword evidence="6" id="KW-1185">Reference proteome</keyword>
<comment type="similarity">
    <text evidence="2">Belongs to the methyl-accepting chemotaxis (MCP) protein family.</text>
</comment>
<dbReference type="SUPFAM" id="SSF55785">
    <property type="entry name" value="PYP-like sensor domain (PAS domain)"/>
    <property type="match status" value="1"/>
</dbReference>
<sequence length="302" mass="34046">MGISHNFLNSVTNNLAVITFDTSRNITYVSDAFCQTVAYSREELLHMRHRDLCFPEFANSPEYEVFWQNLLSGRSFQDQVVRRASDGAKVFLEANYFPLQDDAGKLLGICKICFDKTAQTTSIKNALTDIMNVTETINDMYQSQTQQMEHTKTIMDTMQQSSNDNLKITEALKEDTQQIDEITKSVHEISYHTNILSVNTALQAVRTNENTDGFSVVAKEMRKLSREVDESSSRIQTTLQNIVHKVDSIDQTSSKTGAKISSALSGFARNQDSLHELESSSTTIKENVEILNELFSVQLDNA</sequence>
<dbReference type="InterPro" id="IPR051310">
    <property type="entry name" value="MCP_chemotaxis"/>
</dbReference>
<dbReference type="InterPro" id="IPR000014">
    <property type="entry name" value="PAS"/>
</dbReference>
<evidence type="ECO:0000256" key="1">
    <source>
        <dbReference type="ARBA" id="ARBA00022500"/>
    </source>
</evidence>
<dbReference type="Pfam" id="PF08448">
    <property type="entry name" value="PAS_4"/>
    <property type="match status" value="1"/>
</dbReference>
<dbReference type="GO" id="GO:0005886">
    <property type="term" value="C:plasma membrane"/>
    <property type="evidence" value="ECO:0007669"/>
    <property type="project" value="TreeGrafter"/>
</dbReference>